<dbReference type="PANTHER" id="PTHR17490:SF16">
    <property type="entry name" value="THREONYLCARBAMOYL-AMP SYNTHASE"/>
    <property type="match status" value="1"/>
</dbReference>
<keyword evidence="6 13" id="KW-0808">Transferase</keyword>
<feature type="binding site" evidence="14">
    <location>
        <position position="119"/>
    </location>
    <ligand>
        <name>ATP</name>
        <dbReference type="ChEBI" id="CHEBI:30616"/>
    </ligand>
</feature>
<dbReference type="InterPro" id="IPR006070">
    <property type="entry name" value="Sua5-like_dom"/>
</dbReference>
<evidence type="ECO:0000256" key="3">
    <source>
        <dbReference type="ARBA" id="ARBA00012584"/>
    </source>
</evidence>
<evidence type="ECO:0000259" key="15">
    <source>
        <dbReference type="PROSITE" id="PS51163"/>
    </source>
</evidence>
<dbReference type="KEGG" id="mana:MAMMFC1_02182"/>
<comment type="similarity">
    <text evidence="2 13">Belongs to the SUA5 family.</text>
</comment>
<dbReference type="PANTHER" id="PTHR17490">
    <property type="entry name" value="SUA5"/>
    <property type="match status" value="1"/>
</dbReference>
<protein>
    <recommendedName>
        <fullName evidence="4 13">Threonylcarbamoyl-AMP synthase</fullName>
        <shortName evidence="13">TC-AMP synthase</shortName>
        <ecNumber evidence="3 13">2.7.7.87</ecNumber>
    </recommendedName>
    <alternativeName>
        <fullName evidence="11 13">L-threonylcarbamoyladenylate synthase</fullName>
    </alternativeName>
</protein>
<comment type="function">
    <text evidence="13">Required for the formation of a threonylcarbamoyl group on adenosine at position 37 (t(6)A37) in tRNAs that read codons beginning with adenine.</text>
</comment>
<feature type="binding site" evidence="14">
    <location>
        <position position="143"/>
    </location>
    <ligand>
        <name>L-threonine</name>
        <dbReference type="ChEBI" id="CHEBI:57926"/>
    </ligand>
</feature>
<dbReference type="RefSeq" id="WP_126308508.1">
    <property type="nucleotide sequence ID" value="NZ_AP018449.1"/>
</dbReference>
<accession>A0A348AKA0</accession>
<dbReference type="Gene3D" id="3.90.870.10">
    <property type="entry name" value="DHBP synthase"/>
    <property type="match status" value="1"/>
</dbReference>
<reference evidence="16 17" key="1">
    <citation type="journal article" date="2018" name="Int. J. Syst. Evol. Microbiol.">
        <title>Methylomusa anaerophila gen. nov., sp. nov., an anaerobic methanol-utilizing bacterium isolated from a microbial fuel cell.</title>
        <authorList>
            <person name="Amano N."/>
            <person name="Yamamuro A."/>
            <person name="Miyahara M."/>
            <person name="Kouzuma A."/>
            <person name="Abe T."/>
            <person name="Watanabe K."/>
        </authorList>
    </citation>
    <scope>NUCLEOTIDE SEQUENCE [LARGE SCALE GENOMIC DNA]</scope>
    <source>
        <strain evidence="16 17">MMFC1</strain>
    </source>
</reference>
<feature type="domain" description="YrdC-like" evidence="15">
    <location>
        <begin position="15"/>
        <end position="201"/>
    </location>
</feature>
<dbReference type="Pfam" id="PF03481">
    <property type="entry name" value="Sua5_C"/>
    <property type="match status" value="1"/>
</dbReference>
<evidence type="ECO:0000256" key="5">
    <source>
        <dbReference type="ARBA" id="ARBA00022490"/>
    </source>
</evidence>
<organism evidence="16 17">
    <name type="scientific">Methylomusa anaerophila</name>
    <dbReference type="NCBI Taxonomy" id="1930071"/>
    <lineage>
        <taxon>Bacteria</taxon>
        <taxon>Bacillati</taxon>
        <taxon>Bacillota</taxon>
        <taxon>Negativicutes</taxon>
        <taxon>Selenomonadales</taxon>
        <taxon>Sporomusaceae</taxon>
        <taxon>Methylomusa</taxon>
    </lineage>
</organism>
<evidence type="ECO:0000313" key="16">
    <source>
        <dbReference type="EMBL" id="BBB91498.1"/>
    </source>
</evidence>
<feature type="binding site" evidence="14">
    <location>
        <position position="236"/>
    </location>
    <ligand>
        <name>ATP</name>
        <dbReference type="ChEBI" id="CHEBI:30616"/>
    </ligand>
</feature>
<dbReference type="FunFam" id="3.90.870.10:FF:000009">
    <property type="entry name" value="Threonylcarbamoyl-AMP synthase, putative"/>
    <property type="match status" value="1"/>
</dbReference>
<proteinExistence type="inferred from homology"/>
<dbReference type="NCBIfam" id="TIGR00057">
    <property type="entry name" value="L-threonylcarbamoyladenylate synthase"/>
    <property type="match status" value="1"/>
</dbReference>
<evidence type="ECO:0000256" key="7">
    <source>
        <dbReference type="ARBA" id="ARBA00022694"/>
    </source>
</evidence>
<feature type="binding site" evidence="14">
    <location>
        <position position="197"/>
    </location>
    <ligand>
        <name>ATP</name>
        <dbReference type="ChEBI" id="CHEBI:30616"/>
    </ligand>
</feature>
<dbReference type="Gene3D" id="3.40.50.11030">
    <property type="entry name" value="Threonylcarbamoyl-AMP synthase, C-terminal domain"/>
    <property type="match status" value="1"/>
</dbReference>
<dbReference type="InterPro" id="IPR010923">
    <property type="entry name" value="T(6)A37_SUA5"/>
</dbReference>
<dbReference type="GO" id="GO:0005737">
    <property type="term" value="C:cytoplasm"/>
    <property type="evidence" value="ECO:0007669"/>
    <property type="project" value="UniProtKB-SubCell"/>
</dbReference>
<keyword evidence="8 13" id="KW-0548">Nucleotidyltransferase</keyword>
<feature type="binding site" evidence="14">
    <location>
        <position position="64"/>
    </location>
    <ligand>
        <name>ATP</name>
        <dbReference type="ChEBI" id="CHEBI:30616"/>
    </ligand>
</feature>
<feature type="binding site" evidence="14">
    <location>
        <position position="183"/>
    </location>
    <ligand>
        <name>L-threonine</name>
        <dbReference type="ChEBI" id="CHEBI:57926"/>
    </ligand>
</feature>
<dbReference type="InterPro" id="IPR017945">
    <property type="entry name" value="DHBP_synth_RibB-like_a/b_dom"/>
</dbReference>
<dbReference type="EC" id="2.7.7.87" evidence="3 13"/>
<keyword evidence="7 13" id="KW-0819">tRNA processing</keyword>
<dbReference type="InterPro" id="IPR050156">
    <property type="entry name" value="TC-AMP_synthase_SUA5"/>
</dbReference>
<gene>
    <name evidence="16" type="primary">ywlC</name>
    <name evidence="16" type="ORF">MAMMFC1_02182</name>
</gene>
<dbReference type="AlphaFoldDB" id="A0A348AKA0"/>
<evidence type="ECO:0000256" key="6">
    <source>
        <dbReference type="ARBA" id="ARBA00022679"/>
    </source>
</evidence>
<dbReference type="GO" id="GO:0006450">
    <property type="term" value="P:regulation of translational fidelity"/>
    <property type="evidence" value="ECO:0007669"/>
    <property type="project" value="TreeGrafter"/>
</dbReference>
<dbReference type="PIRSF" id="PIRSF004930">
    <property type="entry name" value="Tln_factor_SUA5"/>
    <property type="match status" value="1"/>
</dbReference>
<dbReference type="OrthoDB" id="9814580at2"/>
<evidence type="ECO:0000256" key="2">
    <source>
        <dbReference type="ARBA" id="ARBA00007663"/>
    </source>
</evidence>
<keyword evidence="10 13" id="KW-0067">ATP-binding</keyword>
<dbReference type="GO" id="GO:0003725">
    <property type="term" value="F:double-stranded RNA binding"/>
    <property type="evidence" value="ECO:0007669"/>
    <property type="project" value="UniProtKB-UniRule"/>
</dbReference>
<keyword evidence="9 13" id="KW-0547">Nucleotide-binding</keyword>
<evidence type="ECO:0000256" key="4">
    <source>
        <dbReference type="ARBA" id="ARBA00015492"/>
    </source>
</evidence>
<evidence type="ECO:0000256" key="10">
    <source>
        <dbReference type="ARBA" id="ARBA00022840"/>
    </source>
</evidence>
<comment type="catalytic activity">
    <reaction evidence="12 13">
        <text>L-threonine + hydrogencarbonate + ATP = L-threonylcarbamoyladenylate + diphosphate + H2O</text>
        <dbReference type="Rhea" id="RHEA:36407"/>
        <dbReference type="ChEBI" id="CHEBI:15377"/>
        <dbReference type="ChEBI" id="CHEBI:17544"/>
        <dbReference type="ChEBI" id="CHEBI:30616"/>
        <dbReference type="ChEBI" id="CHEBI:33019"/>
        <dbReference type="ChEBI" id="CHEBI:57926"/>
        <dbReference type="ChEBI" id="CHEBI:73682"/>
        <dbReference type="EC" id="2.7.7.87"/>
    </reaction>
</comment>
<dbReference type="Proteomes" id="UP000276437">
    <property type="component" value="Chromosome"/>
</dbReference>
<evidence type="ECO:0000256" key="13">
    <source>
        <dbReference type="PIRNR" id="PIRNR004930"/>
    </source>
</evidence>
<evidence type="ECO:0000256" key="11">
    <source>
        <dbReference type="ARBA" id="ARBA00029774"/>
    </source>
</evidence>
<dbReference type="GO" id="GO:0061710">
    <property type="term" value="F:L-threonylcarbamoyladenylate synthase"/>
    <property type="evidence" value="ECO:0007669"/>
    <property type="project" value="UniProtKB-EC"/>
</dbReference>
<dbReference type="InterPro" id="IPR005145">
    <property type="entry name" value="Sua5_C"/>
</dbReference>
<comment type="subcellular location">
    <subcellularLocation>
        <location evidence="1 13">Cytoplasm</location>
    </subcellularLocation>
</comment>
<evidence type="ECO:0000256" key="1">
    <source>
        <dbReference type="ARBA" id="ARBA00004496"/>
    </source>
</evidence>
<evidence type="ECO:0000256" key="12">
    <source>
        <dbReference type="ARBA" id="ARBA00048366"/>
    </source>
</evidence>
<feature type="binding site" evidence="14">
    <location>
        <position position="123"/>
    </location>
    <ligand>
        <name>L-threonine</name>
        <dbReference type="ChEBI" id="CHEBI:57926"/>
    </ligand>
</feature>
<feature type="binding site" evidence="14">
    <location>
        <position position="145"/>
    </location>
    <ligand>
        <name>ATP</name>
        <dbReference type="ChEBI" id="CHEBI:30616"/>
    </ligand>
</feature>
<dbReference type="Pfam" id="PF01300">
    <property type="entry name" value="Sua5_yciO_yrdC"/>
    <property type="match status" value="1"/>
</dbReference>
<dbReference type="GO" id="GO:0008033">
    <property type="term" value="P:tRNA processing"/>
    <property type="evidence" value="ECO:0007669"/>
    <property type="project" value="UniProtKB-KW"/>
</dbReference>
<keyword evidence="5 13" id="KW-0963">Cytoplasm</keyword>
<dbReference type="EMBL" id="AP018449">
    <property type="protein sequence ID" value="BBB91498.1"/>
    <property type="molecule type" value="Genomic_DNA"/>
</dbReference>
<dbReference type="InterPro" id="IPR038385">
    <property type="entry name" value="Sua5/YwlC_C"/>
</dbReference>
<feature type="binding site" evidence="14">
    <location>
        <position position="153"/>
    </location>
    <ligand>
        <name>ATP</name>
        <dbReference type="ChEBI" id="CHEBI:30616"/>
    </ligand>
</feature>
<sequence length="348" mass="36449">MDTQYLKLDKDNPDVKALAFAAGVLRQGGLVAFPTETVYGLGANGLDKEAVAGIFRAKGRPSDNPLILHIADTPAIFSLAADVPANARALMERFWPGPLTVVLKRKPIVPDAVTGGLDTVAIRLPASKVARELIRLSQVPVAAPSANISGRPSPANAQDVLTDLGGRIAIIIDAGPCDIGLESTVVDCTTPVPTLLRPGGVTYEMLINILGAVEIDPGSAGDGGIPRSPGMKYAHYAPKAAMYLVEAGRFAAGAILRREIDLALAQRKRVGAVVAAETASELPASVIVAAYGRYSDAGAIAANLYTALRYFDDKAVDVIYAQGVSEAGLGLAIMNRLRKASGYRIIRE</sequence>
<dbReference type="GO" id="GO:0000049">
    <property type="term" value="F:tRNA binding"/>
    <property type="evidence" value="ECO:0007669"/>
    <property type="project" value="TreeGrafter"/>
</dbReference>
<feature type="binding site" evidence="14">
    <location>
        <position position="69"/>
    </location>
    <ligand>
        <name>L-threonine</name>
        <dbReference type="ChEBI" id="CHEBI:57926"/>
    </ligand>
</feature>
<dbReference type="GO" id="GO:0005524">
    <property type="term" value="F:ATP binding"/>
    <property type="evidence" value="ECO:0007669"/>
    <property type="project" value="UniProtKB-UniRule"/>
</dbReference>
<feature type="binding site" evidence="14">
    <location>
        <position position="60"/>
    </location>
    <ligand>
        <name>ATP</name>
        <dbReference type="ChEBI" id="CHEBI:30616"/>
    </ligand>
</feature>
<feature type="binding site" evidence="14">
    <location>
        <position position="37"/>
    </location>
    <ligand>
        <name>L-threonine</name>
        <dbReference type="ChEBI" id="CHEBI:57926"/>
    </ligand>
</feature>
<keyword evidence="17" id="KW-1185">Reference proteome</keyword>
<dbReference type="SUPFAM" id="SSF55821">
    <property type="entry name" value="YrdC/RibB"/>
    <property type="match status" value="1"/>
</dbReference>
<evidence type="ECO:0000256" key="8">
    <source>
        <dbReference type="ARBA" id="ARBA00022695"/>
    </source>
</evidence>
<dbReference type="PROSITE" id="PS51163">
    <property type="entry name" value="YRDC"/>
    <property type="match status" value="1"/>
</dbReference>
<name>A0A348AKA0_9FIRM</name>
<evidence type="ECO:0000256" key="14">
    <source>
        <dbReference type="PIRSR" id="PIRSR004930-1"/>
    </source>
</evidence>
<evidence type="ECO:0000313" key="17">
    <source>
        <dbReference type="Proteomes" id="UP000276437"/>
    </source>
</evidence>
<evidence type="ECO:0000256" key="9">
    <source>
        <dbReference type="ARBA" id="ARBA00022741"/>
    </source>
</evidence>